<dbReference type="RefSeq" id="WP_208725207.1">
    <property type="nucleotide sequence ID" value="NZ_CP024636.1"/>
</dbReference>
<accession>A0ABT8XS21</accession>
<keyword evidence="2" id="KW-1185">Reference proteome</keyword>
<gene>
    <name evidence="1" type="ORF">Q3404_06615</name>
</gene>
<dbReference type="EMBL" id="JAUOOM010000005">
    <property type="protein sequence ID" value="MDO6406245.1"/>
    <property type="molecule type" value="Genomic_DNA"/>
</dbReference>
<evidence type="ECO:0000313" key="2">
    <source>
        <dbReference type="Proteomes" id="UP001171299"/>
    </source>
</evidence>
<reference evidence="1" key="1">
    <citation type="submission" date="2023-07" db="EMBL/GenBank/DDBJ databases">
        <title>The extreme plant-growth-promoting properties of Pantoea phytobeneficialis PF55 revealed by functional and genomic analysis.</title>
        <authorList>
            <person name="Nascimento F.X."/>
            <person name="Marcio R.J."/>
        </authorList>
    </citation>
    <scope>NUCLEOTIDE SEQUENCE</scope>
    <source>
        <strain evidence="1">PF55</strain>
    </source>
</reference>
<protein>
    <submittedName>
        <fullName evidence="1">Uncharacterized protein</fullName>
    </submittedName>
</protein>
<sequence>MKELKSQRAGMIGCAIGTAVIELSAKGIPLNRANILYELERIAAASKELPVKAIAKDAANLLRRGCN</sequence>
<dbReference type="Proteomes" id="UP001171299">
    <property type="component" value="Unassembled WGS sequence"/>
</dbReference>
<name>A0ABT8XS21_9GAMM</name>
<organism evidence="1 2">
    <name type="scientific">Pantoea phytobeneficialis</name>
    <dbReference type="NCBI Taxonomy" id="2052056"/>
    <lineage>
        <taxon>Bacteria</taxon>
        <taxon>Pseudomonadati</taxon>
        <taxon>Pseudomonadota</taxon>
        <taxon>Gammaproteobacteria</taxon>
        <taxon>Enterobacterales</taxon>
        <taxon>Erwiniaceae</taxon>
        <taxon>Pantoea</taxon>
    </lineage>
</organism>
<proteinExistence type="predicted"/>
<comment type="caution">
    <text evidence="1">The sequence shown here is derived from an EMBL/GenBank/DDBJ whole genome shotgun (WGS) entry which is preliminary data.</text>
</comment>
<evidence type="ECO:0000313" key="1">
    <source>
        <dbReference type="EMBL" id="MDO6406245.1"/>
    </source>
</evidence>